<gene>
    <name evidence="2" type="primary">NDUFAF2</name>
    <name evidence="2" type="ORF">T4B_1953</name>
</gene>
<accession>A0A0V1ID45</accession>
<dbReference type="InterPro" id="IPR052618">
    <property type="entry name" value="ComplexI_NDUFA12"/>
</dbReference>
<sequence length="172" mass="20177">MTLFQQLFMARRPGIFRALWENFWKSFENKPKTIVGKDHFGNVYYVHDHTDRTIKRGYIPADRNNWNNIPVEWRAWLTGQRTDPPTELEVLSNIKLTDETVQRFSHDKAQDVKLDSEKKMHIASGKRPFPKLKDLEQNIQSRKCIPGYENGKLLFFVISLLIDTDVVDMASP</sequence>
<dbReference type="EMBL" id="JYDS01000241">
    <property type="protein sequence ID" value="KRZ20418.1"/>
    <property type="molecule type" value="Genomic_DNA"/>
</dbReference>
<dbReference type="PANTHER" id="PTHR32470">
    <property type="entry name" value="ADH DEHYDROGENASE [UBIQUINONE] 1 ALPHA SUBCOMPLEX ASSEMBLY FACTOR 2"/>
    <property type="match status" value="1"/>
</dbReference>
<dbReference type="Proteomes" id="UP000054805">
    <property type="component" value="Unassembled WGS sequence"/>
</dbReference>
<dbReference type="AlphaFoldDB" id="A0A0V1ID45"/>
<dbReference type="GO" id="GO:0005739">
    <property type="term" value="C:mitochondrion"/>
    <property type="evidence" value="ECO:0007669"/>
    <property type="project" value="TreeGrafter"/>
</dbReference>
<evidence type="ECO:0000256" key="1">
    <source>
        <dbReference type="ARBA" id="ARBA00007355"/>
    </source>
</evidence>
<dbReference type="PANTHER" id="PTHR32470:SF2">
    <property type="entry name" value="NADH DEHYDROGENASE [UBIQUINONE] 1 ALPHA SUBCOMPLEX ASSEMBLY FACTOR 2"/>
    <property type="match status" value="1"/>
</dbReference>
<dbReference type="Pfam" id="PF05071">
    <property type="entry name" value="NDUFA12"/>
    <property type="match status" value="1"/>
</dbReference>
<proteinExistence type="inferred from homology"/>
<organism evidence="2 3">
    <name type="scientific">Trichinella pseudospiralis</name>
    <name type="common">Parasitic roundworm</name>
    <dbReference type="NCBI Taxonomy" id="6337"/>
    <lineage>
        <taxon>Eukaryota</taxon>
        <taxon>Metazoa</taxon>
        <taxon>Ecdysozoa</taxon>
        <taxon>Nematoda</taxon>
        <taxon>Enoplea</taxon>
        <taxon>Dorylaimia</taxon>
        <taxon>Trichinellida</taxon>
        <taxon>Trichinellidae</taxon>
        <taxon>Trichinella</taxon>
    </lineage>
</organism>
<evidence type="ECO:0000313" key="2">
    <source>
        <dbReference type="EMBL" id="KRZ20418.1"/>
    </source>
</evidence>
<keyword evidence="3" id="KW-1185">Reference proteome</keyword>
<comment type="similarity">
    <text evidence="1">Belongs to the complex I NDUFA12 subunit family.</text>
</comment>
<evidence type="ECO:0000313" key="3">
    <source>
        <dbReference type="Proteomes" id="UP000054805"/>
    </source>
</evidence>
<protein>
    <submittedName>
        <fullName evidence="2">Mimitin, mitochondrial</fullName>
    </submittedName>
</protein>
<dbReference type="GO" id="GO:0045271">
    <property type="term" value="C:respiratory chain complex I"/>
    <property type="evidence" value="ECO:0007669"/>
    <property type="project" value="InterPro"/>
</dbReference>
<comment type="caution">
    <text evidence="2">The sequence shown here is derived from an EMBL/GenBank/DDBJ whole genome shotgun (WGS) entry which is preliminary data.</text>
</comment>
<dbReference type="GO" id="GO:0032981">
    <property type="term" value="P:mitochondrial respiratory chain complex I assembly"/>
    <property type="evidence" value="ECO:0007669"/>
    <property type="project" value="TreeGrafter"/>
</dbReference>
<reference evidence="2 3" key="1">
    <citation type="submission" date="2015-01" db="EMBL/GenBank/DDBJ databases">
        <title>Evolution of Trichinella species and genotypes.</title>
        <authorList>
            <person name="Korhonen P.K."/>
            <person name="Edoardo P."/>
            <person name="Giuseppe L.R."/>
            <person name="Gasser R.B."/>
        </authorList>
    </citation>
    <scope>NUCLEOTIDE SEQUENCE [LARGE SCALE GENOMIC DNA]</scope>
    <source>
        <strain evidence="2">ISS588</strain>
    </source>
</reference>
<name>A0A0V1ID45_TRIPS</name>
<dbReference type="InterPro" id="IPR007763">
    <property type="entry name" value="NDUFA12"/>
</dbReference>